<dbReference type="RefSeq" id="WP_109343961.1">
    <property type="nucleotide sequence ID" value="NZ_CP029343.1"/>
</dbReference>
<evidence type="ECO:0000313" key="3">
    <source>
        <dbReference type="Proteomes" id="UP000245820"/>
    </source>
</evidence>
<keyword evidence="3" id="KW-1185">Reference proteome</keyword>
<evidence type="ECO:0000256" key="1">
    <source>
        <dbReference type="SAM" id="Phobius"/>
    </source>
</evidence>
<dbReference type="Proteomes" id="UP000245820">
    <property type="component" value="Chromosome"/>
</dbReference>
<gene>
    <name evidence="2" type="ORF">DIR46_03245</name>
</gene>
<organism evidence="2 3">
    <name type="scientific">Massilia oculi</name>
    <dbReference type="NCBI Taxonomy" id="945844"/>
    <lineage>
        <taxon>Bacteria</taxon>
        <taxon>Pseudomonadati</taxon>
        <taxon>Pseudomonadota</taxon>
        <taxon>Betaproteobacteria</taxon>
        <taxon>Burkholderiales</taxon>
        <taxon>Oxalobacteraceae</taxon>
        <taxon>Telluria group</taxon>
        <taxon>Massilia</taxon>
    </lineage>
</organism>
<keyword evidence="1" id="KW-0472">Membrane</keyword>
<dbReference type="InterPro" id="IPR012902">
    <property type="entry name" value="N_methyl_site"/>
</dbReference>
<dbReference type="EMBL" id="CP029343">
    <property type="protein sequence ID" value="AWL03558.1"/>
    <property type="molecule type" value="Genomic_DNA"/>
</dbReference>
<sequence length="433" mass="44235">MRRAPQGGFGLLEMLAVIVLGALLAGAILPILGQDWERARLRDGARRHAELAAATQRYLEARRDLLAGELAAGVATALPLDQLLAAGYLAPGFEPLNVYGHAACVLLLRNGSQVEALVSASGGQQPDPADLAEMAASAGPGAGYLMPAAPLRARGAFGAWTLDTASLQPFAAGACPAGPIAPGRLVSLLRQPLGTGAGAPDFLARRGPAVEAPWNVLETPLAMGGGAVAAVGQACGTAPAIALDSKRDLLSCAANGVWKRQRAGGTWKETSASHAALPAGDAPGDVRMTADTGRAYVARAGNAWQALAVDQNGHLEVPSQARAGTLVTRGHLDAGSVAAAGTIDAGRDVRASGIVRGREFDARNGAQSGANWVDGKTIVAGTACNLPGQKPRPDGSYGRLYPIGTAMRDANGVTLSCQSPHNQFRYLNGLLTP</sequence>
<dbReference type="OrthoDB" id="7220054at2"/>
<dbReference type="AlphaFoldDB" id="A0A2S2DDZ1"/>
<dbReference type="KEGG" id="mtim:DIR46_03245"/>
<evidence type="ECO:0000313" key="2">
    <source>
        <dbReference type="EMBL" id="AWL03558.1"/>
    </source>
</evidence>
<proteinExistence type="predicted"/>
<keyword evidence="1" id="KW-0812">Transmembrane</keyword>
<accession>A0A2S2DDZ1</accession>
<dbReference type="SUPFAM" id="SSF54523">
    <property type="entry name" value="Pili subunits"/>
    <property type="match status" value="1"/>
</dbReference>
<name>A0A2S2DDZ1_9BURK</name>
<reference evidence="2 3" key="1">
    <citation type="submission" date="2018-05" db="EMBL/GenBank/DDBJ databases">
        <title>Complete genome sequence of Massilia oculi sp. nov. CCUG 43427T (=DSM 26321T), the type strain of M. oculi, and comparison with genome sequences of other Massilia strains.</title>
        <authorList>
            <person name="Zhu B."/>
        </authorList>
    </citation>
    <scope>NUCLEOTIDE SEQUENCE [LARGE SCALE GENOMIC DNA]</scope>
    <source>
        <strain evidence="2 3">CCUG 43427</strain>
    </source>
</reference>
<protein>
    <submittedName>
        <fullName evidence="2">Uncharacterized protein</fullName>
    </submittedName>
</protein>
<dbReference type="InterPro" id="IPR045584">
    <property type="entry name" value="Pilin-like"/>
</dbReference>
<keyword evidence="1" id="KW-1133">Transmembrane helix</keyword>
<dbReference type="Pfam" id="PF07963">
    <property type="entry name" value="N_methyl"/>
    <property type="match status" value="1"/>
</dbReference>
<feature type="transmembrane region" description="Helical" evidence="1">
    <location>
        <begin position="12"/>
        <end position="32"/>
    </location>
</feature>